<feature type="compositionally biased region" description="Basic and acidic residues" evidence="6">
    <location>
        <begin position="727"/>
        <end position="767"/>
    </location>
</feature>
<feature type="region of interest" description="Disordered" evidence="6">
    <location>
        <begin position="827"/>
        <end position="1113"/>
    </location>
</feature>
<dbReference type="SMART" id="SM01196">
    <property type="entry name" value="FERM_C"/>
    <property type="match status" value="1"/>
</dbReference>
<dbReference type="GeneID" id="106662225"/>
<dbReference type="InterPro" id="IPR018980">
    <property type="entry name" value="FERM_PH-like_C"/>
</dbReference>
<dbReference type="Proteomes" id="UP000494040">
    <property type="component" value="Unassembled WGS sequence"/>
</dbReference>
<dbReference type="PANTHER" id="PTHR23280:SF21">
    <property type="entry name" value="PROTEIN 4.1 HOMOLOG"/>
    <property type="match status" value="1"/>
</dbReference>
<dbReference type="GO" id="GO:0005886">
    <property type="term" value="C:plasma membrane"/>
    <property type="evidence" value="ECO:0007669"/>
    <property type="project" value="TreeGrafter"/>
</dbReference>
<dbReference type="InterPro" id="IPR029071">
    <property type="entry name" value="Ubiquitin-like_domsf"/>
</dbReference>
<dbReference type="InterPro" id="IPR014352">
    <property type="entry name" value="FERM/acyl-CoA-bd_prot_sf"/>
</dbReference>
<dbReference type="GO" id="GO:0031032">
    <property type="term" value="P:actomyosin structure organization"/>
    <property type="evidence" value="ECO:0007669"/>
    <property type="project" value="TreeGrafter"/>
</dbReference>
<dbReference type="Pfam" id="PF09379">
    <property type="entry name" value="FERM_N"/>
    <property type="match status" value="1"/>
</dbReference>
<sequence>MLTILVRKLDGDVLNVQAERKDKGEVVFDKVCESVDLVEKDYFGLQYEDKMGVTNWLDLNKRLGRTMKSDHWEFQFAVKFYPPDPSQLQEDVTRYQLCLQIRNDILTGKLLCSFVTYAMLGSYLVQSELGDYSPEEYPDASYLKNFRFAPDQTPQLEAKVMELHKTHKGQTPAEAELHYLENVKKLAMYGVDFHPAKDSEGVDITLGVCSTGLLVYHERLRINRFAWPKILKISYKRNYFYVKIRPGDYEPYENTIAFKLDSHRAAKRLWNVCVEHHTFFRLMTPEDVARPGLIPGLSNKFPSLRKTHYQTKRNTIEREPPSSFRKSQRYPTSKSLDPLVEQPSNREKDTANKRHTMPPENTQTSPVKREKEDGDSVSASSQEGDFSIDERIPGAVPVLPVGEFRKKEREQKENGVANESDDEKENRNKEDNRYKEEKKSKKSTGLGLFKKNEGKRDKMEEIGVKREYEYDYEGDEPTSRKRSPKGFSYEKRNVEDYAEEEEYEEGMERRSPTKGRTYAFNYAPELDNKSPEPEEKHSSLSGFFKKKKKDDSSSPKRDSPLSTFLVGKSKDKDSSAKDKSKESDSPAKDKSKERDSPAKDKLKEKDPSLKEKLKDKETSFSFKMKDKEASSKDKSKNKESTSKDKSTDKDSPAKDKLKEKDASLKDKSKDKESKEKSKDKDSLTDKFKGSPKDASLKDKSKDKESKEKSKDKESLTDKFKGSLSLSAKEKSKDKDKESGKSKLKEFLEAEKAGRKSPDVSEKKKDSLSPKGLFRWGKRKDEDDDGGKPKVMKTTTKQSVVKDGGNVTHNIEEKIEVLTSGDVTLNTAESLMEDQGRISEQSPKGFSYEKRNVEDHAEEEECKEGTEERSPTKGLNYGFNYAPELDNKSPEPEEKHSSLSGFFKKKKKDDSSSPKRDSPLSTFLVGKSKDKDSSAKDKSKESDSPAKDKSKERGSPAKDKLKEKDASLKEKLKDKETSFSFKMKDKEASSKDKSKNKESTSKDKSTDEDSPAKDKLKDKDSLTDRFKGSLSLSAKDKSKDKDKESGKSKSKEFLEAEEAGHKSPDVSEKKKDSLSPKGLFRWGKRKDEDDDGGKPKVVKTTTKQSVVKDGGNVTHNIEEKIEDLTSGDVTLNTAESLMEDQGSSPYVMATAVTTRTAMTTEDLGKNAKTSQVEEKTVARTTTTSGTRQEQRVVTQEVRATTVVSEPQDTRRSSMSSTSSDDSGTPIDLDVSTSYCLPPYQEPIVETEAVFITSGKTEMPQATTTAPLVTTSTGLIGPPTIQADTIVSGEIISSQTITSKTRTVETVTYKTEKDGVVETRVEQKITIQSDGDPIDHDKALAEAIQEATAMNPDMQVEKIEIQQESLPK</sequence>
<dbReference type="GO" id="GO:0030182">
    <property type="term" value="P:neuron differentiation"/>
    <property type="evidence" value="ECO:0007669"/>
    <property type="project" value="UniProtKB-ARBA"/>
</dbReference>
<keyword evidence="9" id="KW-1185">Reference proteome</keyword>
<dbReference type="SMART" id="SM00295">
    <property type="entry name" value="B41"/>
    <property type="match status" value="1"/>
</dbReference>
<dbReference type="FunFam" id="2.30.29.30:FF:000001">
    <property type="entry name" value="Erythrocyte membrane protein band 4.1"/>
    <property type="match status" value="1"/>
</dbReference>
<dbReference type="OMA" id="ICAPTGK"/>
<dbReference type="InterPro" id="IPR019747">
    <property type="entry name" value="FERM_CS"/>
</dbReference>
<dbReference type="Gene3D" id="1.20.80.10">
    <property type="match status" value="1"/>
</dbReference>
<feature type="compositionally biased region" description="Basic and acidic residues" evidence="6">
    <location>
        <begin position="424"/>
        <end position="439"/>
    </location>
</feature>
<dbReference type="InterPro" id="IPR000798">
    <property type="entry name" value="Ez/rad/moesin-like"/>
</dbReference>
<dbReference type="Gene3D" id="2.30.29.30">
    <property type="entry name" value="Pleckstrin-homology domain (PH domain)/Phosphotyrosine-binding domain (PTB)"/>
    <property type="match status" value="1"/>
</dbReference>
<dbReference type="EnsemblMetazoa" id="XM_024225803.1">
    <property type="protein sequence ID" value="XP_024081571.1"/>
    <property type="gene ID" value="LOC106662225"/>
</dbReference>
<dbReference type="EnsemblMetazoa" id="XM_024225804.1">
    <property type="protein sequence ID" value="XP_024081572.1"/>
    <property type="gene ID" value="LOC106662225"/>
</dbReference>
<dbReference type="InterPro" id="IPR008379">
    <property type="entry name" value="Band_4.1_C"/>
</dbReference>
<dbReference type="PRINTS" id="PR00661">
    <property type="entry name" value="ERMFAMILY"/>
</dbReference>
<feature type="region of interest" description="Disordered" evidence="6">
    <location>
        <begin position="310"/>
        <end position="810"/>
    </location>
</feature>
<dbReference type="PROSITE" id="PS00661">
    <property type="entry name" value="FERM_2"/>
    <property type="match status" value="1"/>
</dbReference>
<dbReference type="InterPro" id="IPR019748">
    <property type="entry name" value="FERM_central"/>
</dbReference>
<feature type="compositionally biased region" description="Basic and acidic residues" evidence="6">
    <location>
        <begin position="926"/>
        <end position="1026"/>
    </location>
</feature>
<dbReference type="SUPFAM" id="SSF50729">
    <property type="entry name" value="PH domain-like"/>
    <property type="match status" value="1"/>
</dbReference>
<dbReference type="GO" id="GO:0005198">
    <property type="term" value="F:structural molecule activity"/>
    <property type="evidence" value="ECO:0007669"/>
    <property type="project" value="InterPro"/>
</dbReference>
<feature type="compositionally biased region" description="Basic and acidic residues" evidence="6">
    <location>
        <begin position="403"/>
        <end position="413"/>
    </location>
</feature>
<dbReference type="InterPro" id="IPR011993">
    <property type="entry name" value="PH-like_dom_sf"/>
</dbReference>
<dbReference type="PROSITE" id="PS50057">
    <property type="entry name" value="FERM_3"/>
    <property type="match status" value="1"/>
</dbReference>
<feature type="compositionally biased region" description="Low complexity" evidence="6">
    <location>
        <begin position="1097"/>
        <end position="1107"/>
    </location>
</feature>
<reference evidence="8" key="1">
    <citation type="submission" date="2022-01" db="UniProtKB">
        <authorList>
            <consortium name="EnsemblMetazoa"/>
        </authorList>
    </citation>
    <scope>IDENTIFICATION</scope>
</reference>
<evidence type="ECO:0000256" key="2">
    <source>
        <dbReference type="ARBA" id="ARBA00022025"/>
    </source>
</evidence>
<dbReference type="SUPFAM" id="SSF47031">
    <property type="entry name" value="Second domain of FERM"/>
    <property type="match status" value="1"/>
</dbReference>
<dbReference type="GO" id="GO:0005856">
    <property type="term" value="C:cytoskeleton"/>
    <property type="evidence" value="ECO:0007669"/>
    <property type="project" value="InterPro"/>
</dbReference>
<proteinExistence type="predicted"/>
<dbReference type="InterPro" id="IPR018979">
    <property type="entry name" value="FERM_N"/>
</dbReference>
<keyword evidence="3" id="KW-0597">Phosphoprotein</keyword>
<dbReference type="KEGG" id="clec:106662225"/>
<dbReference type="RefSeq" id="XP_024081571.1">
    <property type="nucleotide sequence ID" value="XM_024225803.1"/>
</dbReference>
<evidence type="ECO:0000256" key="1">
    <source>
        <dbReference type="ARBA" id="ARBA00004536"/>
    </source>
</evidence>
<dbReference type="FunFam" id="1.20.80.10:FF:000001">
    <property type="entry name" value="Erythrocyte membrane protein band 4.1"/>
    <property type="match status" value="1"/>
</dbReference>
<dbReference type="GO" id="GO:0016028">
    <property type="term" value="C:rhabdomere"/>
    <property type="evidence" value="ECO:0007669"/>
    <property type="project" value="UniProtKB-SubCell"/>
</dbReference>
<dbReference type="Pfam" id="PF09380">
    <property type="entry name" value="FERM_C"/>
    <property type="match status" value="1"/>
</dbReference>
<dbReference type="Pfam" id="PF00373">
    <property type="entry name" value="FERM_M"/>
    <property type="match status" value="1"/>
</dbReference>
<feature type="domain" description="FERM" evidence="7">
    <location>
        <begin position="2"/>
        <end position="284"/>
    </location>
</feature>
<dbReference type="CTD" id="37205"/>
<evidence type="ECO:0000256" key="3">
    <source>
        <dbReference type="ARBA" id="ARBA00022553"/>
    </source>
</evidence>
<evidence type="ECO:0000313" key="8">
    <source>
        <dbReference type="EnsemblMetazoa" id="XP_024081572.1"/>
    </source>
</evidence>
<dbReference type="GO" id="GO:0009887">
    <property type="term" value="P:animal organ morphogenesis"/>
    <property type="evidence" value="ECO:0007669"/>
    <property type="project" value="UniProtKB-ARBA"/>
</dbReference>
<dbReference type="CDD" id="cd13184">
    <property type="entry name" value="FERM_C_4_1_family"/>
    <property type="match status" value="1"/>
</dbReference>
<dbReference type="SUPFAM" id="SSF54236">
    <property type="entry name" value="Ubiquitin-like"/>
    <property type="match status" value="1"/>
</dbReference>
<evidence type="ECO:0000313" key="9">
    <source>
        <dbReference type="Proteomes" id="UP000494040"/>
    </source>
</evidence>
<dbReference type="GO" id="GO:0005912">
    <property type="term" value="C:adherens junction"/>
    <property type="evidence" value="ECO:0007669"/>
    <property type="project" value="UniProtKB-SubCell"/>
</dbReference>
<organism evidence="8 9">
    <name type="scientific">Cimex lectularius</name>
    <name type="common">Bed bug</name>
    <name type="synonym">Acanthia lectularia</name>
    <dbReference type="NCBI Taxonomy" id="79782"/>
    <lineage>
        <taxon>Eukaryota</taxon>
        <taxon>Metazoa</taxon>
        <taxon>Ecdysozoa</taxon>
        <taxon>Arthropoda</taxon>
        <taxon>Hexapoda</taxon>
        <taxon>Insecta</taxon>
        <taxon>Pterygota</taxon>
        <taxon>Neoptera</taxon>
        <taxon>Paraneoptera</taxon>
        <taxon>Hemiptera</taxon>
        <taxon>Heteroptera</taxon>
        <taxon>Panheteroptera</taxon>
        <taxon>Cimicomorpha</taxon>
        <taxon>Cimicidae</taxon>
        <taxon>Cimex</taxon>
    </lineage>
</organism>
<feature type="compositionally biased region" description="Acidic residues" evidence="6">
    <location>
        <begin position="496"/>
        <end position="505"/>
    </location>
</feature>
<dbReference type="InterPro" id="IPR000299">
    <property type="entry name" value="FERM_domain"/>
</dbReference>
<dbReference type="InterPro" id="IPR035963">
    <property type="entry name" value="FERM_2"/>
</dbReference>
<comment type="subcellular location">
    <subcellularLocation>
        <location evidence="1">Cell junction</location>
        <location evidence="1">Adherens junction</location>
    </subcellularLocation>
    <subcellularLocation>
        <location evidence="5">Cell projection</location>
        <location evidence="5">Rhabdomere</location>
    </subcellularLocation>
</comment>
<evidence type="ECO:0000256" key="5">
    <source>
        <dbReference type="ARBA" id="ARBA00043944"/>
    </source>
</evidence>
<feature type="region of interest" description="Disordered" evidence="6">
    <location>
        <begin position="1165"/>
        <end position="1226"/>
    </location>
</feature>
<feature type="compositionally biased region" description="Basic and acidic residues" evidence="6">
    <location>
        <begin position="568"/>
        <end position="720"/>
    </location>
</feature>
<evidence type="ECO:0000256" key="4">
    <source>
        <dbReference type="ARBA" id="ARBA00022949"/>
    </source>
</evidence>
<feature type="compositionally biased region" description="Low complexity" evidence="6">
    <location>
        <begin position="1211"/>
        <end position="1221"/>
    </location>
</feature>
<keyword evidence="4" id="KW-0965">Cell junction</keyword>
<dbReference type="Pfam" id="PF05902">
    <property type="entry name" value="4_1_CTD"/>
    <property type="match status" value="1"/>
</dbReference>
<name>A0A8I6SGI7_CIMLE</name>
<feature type="compositionally biased region" description="Basic and acidic residues" evidence="6">
    <location>
        <begin position="450"/>
        <end position="469"/>
    </location>
</feature>
<dbReference type="GO" id="GO:0003779">
    <property type="term" value="F:actin binding"/>
    <property type="evidence" value="ECO:0007669"/>
    <property type="project" value="InterPro"/>
</dbReference>
<evidence type="ECO:0000256" key="6">
    <source>
        <dbReference type="SAM" id="MobiDB-lite"/>
    </source>
</evidence>
<dbReference type="OrthoDB" id="6589456at2759"/>
<feature type="compositionally biased region" description="Basic and acidic residues" evidence="6">
    <location>
        <begin position="526"/>
        <end position="538"/>
    </location>
</feature>
<dbReference type="RefSeq" id="XP_024081572.1">
    <property type="nucleotide sequence ID" value="XM_024225804.1"/>
</dbReference>
<dbReference type="CDD" id="cd14473">
    <property type="entry name" value="FERM_B-lobe"/>
    <property type="match status" value="1"/>
</dbReference>
<protein>
    <recommendedName>
        <fullName evidence="2">Moesin/ezrin/radixin homolog 1</fullName>
    </recommendedName>
</protein>
<accession>A0A8I6SGI7</accession>
<feature type="compositionally biased region" description="Polar residues" evidence="6">
    <location>
        <begin position="1190"/>
        <end position="1205"/>
    </location>
</feature>
<feature type="compositionally biased region" description="Basic and acidic residues" evidence="6">
    <location>
        <begin position="549"/>
        <end position="559"/>
    </location>
</feature>
<dbReference type="PRINTS" id="PR00935">
    <property type="entry name" value="BAND41"/>
</dbReference>
<feature type="compositionally biased region" description="Basic and acidic residues" evidence="6">
    <location>
        <begin position="1033"/>
        <end position="1073"/>
    </location>
</feature>
<dbReference type="InterPro" id="IPR019749">
    <property type="entry name" value="Band_41_domain"/>
</dbReference>
<feature type="compositionally biased region" description="Basic and acidic residues" evidence="6">
    <location>
        <begin position="884"/>
        <end position="896"/>
    </location>
</feature>
<dbReference type="PANTHER" id="PTHR23280">
    <property type="entry name" value="4.1 G PROTEIN"/>
    <property type="match status" value="1"/>
</dbReference>
<evidence type="ECO:0000259" key="7">
    <source>
        <dbReference type="PROSITE" id="PS50057"/>
    </source>
</evidence>
<feature type="compositionally biased region" description="Basic and acidic residues" evidence="6">
    <location>
        <begin position="907"/>
        <end position="917"/>
    </location>
</feature>
<dbReference type="Gene3D" id="3.10.20.90">
    <property type="entry name" value="Phosphatidylinositol 3-kinase Catalytic Subunit, Chain A, domain 1"/>
    <property type="match status" value="1"/>
</dbReference>